<evidence type="ECO:0000313" key="2">
    <source>
        <dbReference type="Proteomes" id="UP000196655"/>
    </source>
</evidence>
<reference evidence="2" key="1">
    <citation type="submission" date="2017-05" db="EMBL/GenBank/DDBJ databases">
        <authorList>
            <person name="Macchi M."/>
            <person name="Festa S."/>
            <person name="Coppotelli B.M."/>
            <person name="Morelli I.S."/>
        </authorList>
    </citation>
    <scope>NUCLEOTIDE SEQUENCE [LARGE SCALE GENOMIC DNA]</scope>
    <source>
        <strain evidence="2">I</strain>
    </source>
</reference>
<organism evidence="1 2">
    <name type="scientific">Inquilinus limosus</name>
    <dbReference type="NCBI Taxonomy" id="171674"/>
    <lineage>
        <taxon>Bacteria</taxon>
        <taxon>Pseudomonadati</taxon>
        <taxon>Pseudomonadota</taxon>
        <taxon>Alphaproteobacteria</taxon>
        <taxon>Rhodospirillales</taxon>
        <taxon>Rhodospirillaceae</taxon>
        <taxon>Inquilinus</taxon>
    </lineage>
</organism>
<sequence length="155" mass="17028">MEAKMRLIVLVAGLAAVLGLTACTRPSALDTNPQYVRMTRAEFDRQVLGRPFLVQGVLGGPDRLFEYRRNGKYTLSGLDGSGRPIQLREGNWRFEDGTVCTGRLSRSEAGDSCVTIFASPLAAAPDVMNCNVRWVGDRGNLEGDSVHRCRVTARR</sequence>
<dbReference type="PROSITE" id="PS51257">
    <property type="entry name" value="PROKAR_LIPOPROTEIN"/>
    <property type="match status" value="1"/>
</dbReference>
<accession>A0A211ZKW9</accession>
<keyword evidence="2" id="KW-1185">Reference proteome</keyword>
<comment type="caution">
    <text evidence="1">The sequence shown here is derived from an EMBL/GenBank/DDBJ whole genome shotgun (WGS) entry which is preliminary data.</text>
</comment>
<name>A0A211ZKW9_9PROT</name>
<dbReference type="EMBL" id="NHON01000030">
    <property type="protein sequence ID" value="OWJ65923.1"/>
    <property type="molecule type" value="Genomic_DNA"/>
</dbReference>
<evidence type="ECO:0000313" key="1">
    <source>
        <dbReference type="EMBL" id="OWJ65923.1"/>
    </source>
</evidence>
<evidence type="ECO:0008006" key="3">
    <source>
        <dbReference type="Google" id="ProtNLM"/>
    </source>
</evidence>
<gene>
    <name evidence="1" type="ORF">BWR60_17005</name>
</gene>
<proteinExistence type="predicted"/>
<protein>
    <recommendedName>
        <fullName evidence="3">Lipoprotein</fullName>
    </recommendedName>
</protein>
<dbReference type="Proteomes" id="UP000196655">
    <property type="component" value="Unassembled WGS sequence"/>
</dbReference>
<dbReference type="AlphaFoldDB" id="A0A211ZKW9"/>